<organism evidence="3 4">
    <name type="scientific">Peptoniphilus asaccharolyticus DSM 20463</name>
    <dbReference type="NCBI Taxonomy" id="573058"/>
    <lineage>
        <taxon>Bacteria</taxon>
        <taxon>Bacillati</taxon>
        <taxon>Bacillota</taxon>
        <taxon>Tissierellia</taxon>
        <taxon>Tissierellales</taxon>
        <taxon>Peptoniphilaceae</taxon>
        <taxon>Peptoniphilus</taxon>
    </lineage>
</organism>
<feature type="domain" description="DUF3887" evidence="2">
    <location>
        <begin position="36"/>
        <end position="128"/>
    </location>
</feature>
<dbReference type="Pfam" id="PF13026">
    <property type="entry name" value="DUF3887"/>
    <property type="match status" value="1"/>
</dbReference>
<dbReference type="InterPro" id="IPR024981">
    <property type="entry name" value="DUF3887"/>
</dbReference>
<dbReference type="EMBL" id="FWWR01000017">
    <property type="protein sequence ID" value="SMB93062.1"/>
    <property type="molecule type" value="Genomic_DNA"/>
</dbReference>
<dbReference type="STRING" id="573058.SAMN00017477_2014"/>
<feature type="signal peptide" evidence="1">
    <location>
        <begin position="1"/>
        <end position="19"/>
    </location>
</feature>
<sequence length="131" mass="15062">MKKFLVSVIMLVVFITACGRTNSVENSDKYITTGQDIINKLNENDFEEIRKVSVDEFKEGLNETICDAVVKDLASKGKFLSFEKNQVFSQKDKKTNKEYFVLVQEAKYENGKLTFTLTFDENDKLGGLYYK</sequence>
<evidence type="ECO:0000313" key="4">
    <source>
        <dbReference type="Proteomes" id="UP000192368"/>
    </source>
</evidence>
<keyword evidence="4" id="KW-1185">Reference proteome</keyword>
<dbReference type="Proteomes" id="UP000192368">
    <property type="component" value="Unassembled WGS sequence"/>
</dbReference>
<dbReference type="Gene3D" id="3.10.450.590">
    <property type="match status" value="1"/>
</dbReference>
<evidence type="ECO:0000259" key="2">
    <source>
        <dbReference type="Pfam" id="PF13026"/>
    </source>
</evidence>
<proteinExistence type="predicted"/>
<evidence type="ECO:0000313" key="3">
    <source>
        <dbReference type="EMBL" id="SMB93062.1"/>
    </source>
</evidence>
<protein>
    <recommendedName>
        <fullName evidence="2">DUF3887 domain-containing protein</fullName>
    </recommendedName>
</protein>
<dbReference type="OrthoDB" id="1698687at2"/>
<accession>A0A1W1VI80</accession>
<name>A0A1W1VI80_PEPAS</name>
<evidence type="ECO:0000256" key="1">
    <source>
        <dbReference type="SAM" id="SignalP"/>
    </source>
</evidence>
<feature type="chain" id="PRO_5039178727" description="DUF3887 domain-containing protein" evidence="1">
    <location>
        <begin position="20"/>
        <end position="131"/>
    </location>
</feature>
<dbReference type="PROSITE" id="PS51257">
    <property type="entry name" value="PROKAR_LIPOPROTEIN"/>
    <property type="match status" value="1"/>
</dbReference>
<reference evidence="4" key="1">
    <citation type="submission" date="2017-04" db="EMBL/GenBank/DDBJ databases">
        <authorList>
            <person name="Varghese N."/>
            <person name="Submissions S."/>
        </authorList>
    </citation>
    <scope>NUCLEOTIDE SEQUENCE [LARGE SCALE GENOMIC DNA]</scope>
    <source>
        <strain evidence="4">DSM 20463</strain>
    </source>
</reference>
<keyword evidence="1" id="KW-0732">Signal</keyword>
<dbReference type="RefSeq" id="WP_084231525.1">
    <property type="nucleotide sequence ID" value="NZ_FWWR01000017.1"/>
</dbReference>
<gene>
    <name evidence="3" type="ORF">SAMN00017477_2014</name>
</gene>
<dbReference type="AlphaFoldDB" id="A0A1W1VI80"/>